<dbReference type="Proteomes" id="UP000228900">
    <property type="component" value="Unassembled WGS sequence"/>
</dbReference>
<comment type="caution">
    <text evidence="2">The sequence shown here is derived from an EMBL/GenBank/DDBJ whole genome shotgun (WGS) entry which is preliminary data.</text>
</comment>
<proteinExistence type="predicted"/>
<evidence type="ECO:0000313" key="2">
    <source>
        <dbReference type="EMBL" id="PIT94251.1"/>
    </source>
</evidence>
<evidence type="ECO:0000256" key="1">
    <source>
        <dbReference type="SAM" id="MobiDB-lite"/>
    </source>
</evidence>
<evidence type="ECO:0000313" key="3">
    <source>
        <dbReference type="Proteomes" id="UP000228900"/>
    </source>
</evidence>
<dbReference type="AlphaFoldDB" id="A0A2M6WN64"/>
<feature type="compositionally biased region" description="Basic and acidic residues" evidence="1">
    <location>
        <begin position="16"/>
        <end position="30"/>
    </location>
</feature>
<name>A0A2M6WN64_9BACT</name>
<gene>
    <name evidence="2" type="ORF">COT98_04535</name>
</gene>
<reference evidence="3" key="1">
    <citation type="submission" date="2017-09" db="EMBL/GenBank/DDBJ databases">
        <title>Depth-based differentiation of microbial function through sediment-hosted aquifers and enrichment of novel symbionts in the deep terrestrial subsurface.</title>
        <authorList>
            <person name="Probst A.J."/>
            <person name="Ladd B."/>
            <person name="Jarett J.K."/>
            <person name="Geller-Mcgrath D.E."/>
            <person name="Sieber C.M.K."/>
            <person name="Emerson J.B."/>
            <person name="Anantharaman K."/>
            <person name="Thomas B.C."/>
            <person name="Malmstrom R."/>
            <person name="Stieglmeier M."/>
            <person name="Klingl A."/>
            <person name="Woyke T."/>
            <person name="Ryan C.M."/>
            <person name="Banfield J.F."/>
        </authorList>
    </citation>
    <scope>NUCLEOTIDE SEQUENCE [LARGE SCALE GENOMIC DNA]</scope>
</reference>
<dbReference type="EMBL" id="PFAQ01000062">
    <property type="protein sequence ID" value="PIT94251.1"/>
    <property type="molecule type" value="Genomic_DNA"/>
</dbReference>
<organism evidence="2 3">
    <name type="scientific">Candidatus Falkowbacteria bacterium CG10_big_fil_rev_8_21_14_0_10_39_9</name>
    <dbReference type="NCBI Taxonomy" id="1974566"/>
    <lineage>
        <taxon>Bacteria</taxon>
        <taxon>Candidatus Falkowiibacteriota</taxon>
    </lineage>
</organism>
<sequence>MVQSIYVKSTLTKKEGEMKNIKNETGEHHPFNQNDYLGGNKQTNPKANLSFSRTINYVTHDGDSTGTHYILLNRMTEEEFYSKNKEEEIKVRNHFSATEKFKRGDLNPHIE</sequence>
<protein>
    <submittedName>
        <fullName evidence="2">Uncharacterized protein</fullName>
    </submittedName>
</protein>
<feature type="region of interest" description="Disordered" evidence="1">
    <location>
        <begin position="16"/>
        <end position="45"/>
    </location>
</feature>
<feature type="compositionally biased region" description="Polar residues" evidence="1">
    <location>
        <begin position="31"/>
        <end position="45"/>
    </location>
</feature>
<accession>A0A2M6WN64</accession>